<gene>
    <name evidence="7" type="primary">treR</name>
    <name evidence="7" type="ORF">D7Z54_24745</name>
</gene>
<dbReference type="Pfam" id="PF00392">
    <property type="entry name" value="GntR"/>
    <property type="match status" value="1"/>
</dbReference>
<keyword evidence="2" id="KW-0805">Transcription regulation</keyword>
<dbReference type="OrthoDB" id="9816541at2"/>
<dbReference type="AlphaFoldDB" id="A0A3R9QHT9"/>
<dbReference type="SMART" id="SM00345">
    <property type="entry name" value="HTH_GNTR"/>
    <property type="match status" value="1"/>
</dbReference>
<dbReference type="InterPro" id="IPR050679">
    <property type="entry name" value="Bact_HTH_transcr_reg"/>
</dbReference>
<keyword evidence="4" id="KW-0804">Transcription</keyword>
<evidence type="ECO:0000259" key="6">
    <source>
        <dbReference type="PROSITE" id="PS50949"/>
    </source>
</evidence>
<dbReference type="SUPFAM" id="SSF46785">
    <property type="entry name" value="Winged helix' DNA-binding domain"/>
    <property type="match status" value="1"/>
</dbReference>
<dbReference type="PROSITE" id="PS50949">
    <property type="entry name" value="HTH_GNTR"/>
    <property type="match status" value="1"/>
</dbReference>
<evidence type="ECO:0000256" key="2">
    <source>
        <dbReference type="ARBA" id="ARBA00023015"/>
    </source>
</evidence>
<dbReference type="RefSeq" id="WP_125560133.1">
    <property type="nucleotide sequence ID" value="NZ_RBVX01000033.1"/>
</dbReference>
<sequence>MKKKYMNIYDDITYKIKSEEYQSGDILPSEHDLLSQYNTSRETIRKALNLLSEHGYIQKIQGKGSVVLDVNKVSFPISGLVSFKELSEKINSPISTNVITFQETTTDKQLKNKLELPSPEKIWEISRVREIEGEKTILDKDFILKNVAPTLTKEIAAVSIYQYIEETRGLTISFAKKEITVEEPTREDRDVLDMEDFSSIVVVKNYVYLEDTTLFQYTESRHRPDKFKFVDFARRNR</sequence>
<dbReference type="InterPro" id="IPR011663">
    <property type="entry name" value="UTRA"/>
</dbReference>
<dbReference type="Pfam" id="PF07702">
    <property type="entry name" value="UTRA"/>
    <property type="match status" value="1"/>
</dbReference>
<dbReference type="InterPro" id="IPR012770">
    <property type="entry name" value="TreR"/>
</dbReference>
<dbReference type="InterPro" id="IPR036388">
    <property type="entry name" value="WH-like_DNA-bd_sf"/>
</dbReference>
<dbReference type="PANTHER" id="PTHR44846:SF12">
    <property type="entry name" value="HTH-TYPE TRANSCRIPTIONAL REGULATOR TRER"/>
    <property type="match status" value="1"/>
</dbReference>
<evidence type="ECO:0000256" key="5">
    <source>
        <dbReference type="NCBIfam" id="TIGR02404"/>
    </source>
</evidence>
<dbReference type="InterPro" id="IPR028978">
    <property type="entry name" value="Chorismate_lyase_/UTRA_dom_sf"/>
</dbReference>
<dbReference type="SMART" id="SM00866">
    <property type="entry name" value="UTRA"/>
    <property type="match status" value="1"/>
</dbReference>
<dbReference type="GO" id="GO:0003700">
    <property type="term" value="F:DNA-binding transcription factor activity"/>
    <property type="evidence" value="ECO:0007669"/>
    <property type="project" value="UniProtKB-UniRule"/>
</dbReference>
<name>A0A3R9QHT9_9BACI</name>
<dbReference type="Gene3D" id="3.40.1410.10">
    <property type="entry name" value="Chorismate lyase-like"/>
    <property type="match status" value="1"/>
</dbReference>
<dbReference type="Proteomes" id="UP000275076">
    <property type="component" value="Unassembled WGS sequence"/>
</dbReference>
<evidence type="ECO:0000256" key="4">
    <source>
        <dbReference type="ARBA" id="ARBA00023163"/>
    </source>
</evidence>
<dbReference type="PRINTS" id="PR00035">
    <property type="entry name" value="HTHGNTR"/>
</dbReference>
<dbReference type="SUPFAM" id="SSF64288">
    <property type="entry name" value="Chorismate lyase-like"/>
    <property type="match status" value="1"/>
</dbReference>
<organism evidence="7 8">
    <name type="scientific">Salibacterium salarium</name>
    <dbReference type="NCBI Taxonomy" id="284579"/>
    <lineage>
        <taxon>Bacteria</taxon>
        <taxon>Bacillati</taxon>
        <taxon>Bacillota</taxon>
        <taxon>Bacilli</taxon>
        <taxon>Bacillales</taxon>
        <taxon>Bacillaceae</taxon>
    </lineage>
</organism>
<protein>
    <recommendedName>
        <fullName evidence="5">Trehalose operon repressor</fullName>
    </recommendedName>
</protein>
<evidence type="ECO:0000313" key="7">
    <source>
        <dbReference type="EMBL" id="RSL30709.1"/>
    </source>
</evidence>
<accession>A0A3R9QHT9</accession>
<dbReference type="InterPro" id="IPR036390">
    <property type="entry name" value="WH_DNA-bd_sf"/>
</dbReference>
<dbReference type="InterPro" id="IPR000524">
    <property type="entry name" value="Tscrpt_reg_HTH_GntR"/>
</dbReference>
<dbReference type="CDD" id="cd07377">
    <property type="entry name" value="WHTH_GntR"/>
    <property type="match status" value="1"/>
</dbReference>
<keyword evidence="3" id="KW-0238">DNA-binding</keyword>
<dbReference type="FunFam" id="3.40.1410.10:FF:000008">
    <property type="entry name" value="Transcriptional regulator, GntR family"/>
    <property type="match status" value="1"/>
</dbReference>
<comment type="caution">
    <text evidence="7">The sequence shown here is derived from an EMBL/GenBank/DDBJ whole genome shotgun (WGS) entry which is preliminary data.</text>
</comment>
<evidence type="ECO:0000256" key="3">
    <source>
        <dbReference type="ARBA" id="ARBA00023125"/>
    </source>
</evidence>
<dbReference type="EMBL" id="RBVX01000033">
    <property type="protein sequence ID" value="RSL30709.1"/>
    <property type="molecule type" value="Genomic_DNA"/>
</dbReference>
<dbReference type="PANTHER" id="PTHR44846">
    <property type="entry name" value="MANNOSYL-D-GLYCERATE TRANSPORT/METABOLISM SYSTEM REPRESSOR MNGR-RELATED"/>
    <property type="match status" value="1"/>
</dbReference>
<dbReference type="Gene3D" id="1.10.10.10">
    <property type="entry name" value="Winged helix-like DNA-binding domain superfamily/Winged helix DNA-binding domain"/>
    <property type="match status" value="1"/>
</dbReference>
<evidence type="ECO:0000256" key="1">
    <source>
        <dbReference type="ARBA" id="ARBA00022491"/>
    </source>
</evidence>
<dbReference type="NCBIfam" id="TIGR02404">
    <property type="entry name" value="trehalos_R_Bsub"/>
    <property type="match status" value="1"/>
</dbReference>
<evidence type="ECO:0000313" key="8">
    <source>
        <dbReference type="Proteomes" id="UP000275076"/>
    </source>
</evidence>
<dbReference type="GO" id="GO:0003677">
    <property type="term" value="F:DNA binding"/>
    <property type="evidence" value="ECO:0007669"/>
    <property type="project" value="UniProtKB-UniRule"/>
</dbReference>
<reference evidence="7 8" key="1">
    <citation type="submission" date="2018-10" db="EMBL/GenBank/DDBJ databases">
        <title>Draft genome sequence of Bacillus salarius IM0101, isolated from a hypersaline soil in Inner Mongolia, China.</title>
        <authorList>
            <person name="Yamprayoonswat W."/>
            <person name="Boonvisut S."/>
            <person name="Jumpathong W."/>
            <person name="Sittihan S."/>
            <person name="Ruangsuj P."/>
            <person name="Wanthongcharoen S."/>
            <person name="Thongpramul N."/>
            <person name="Pimmason S."/>
            <person name="Yu B."/>
            <person name="Yasawong M."/>
        </authorList>
    </citation>
    <scope>NUCLEOTIDE SEQUENCE [LARGE SCALE GENOMIC DNA]</scope>
    <source>
        <strain evidence="7 8">IM0101</strain>
    </source>
</reference>
<proteinExistence type="predicted"/>
<feature type="domain" description="HTH gntR-type" evidence="6">
    <location>
        <begin position="2"/>
        <end position="70"/>
    </location>
</feature>
<keyword evidence="8" id="KW-1185">Reference proteome</keyword>
<keyword evidence="1" id="KW-0678">Repressor</keyword>
<dbReference type="GO" id="GO:0045892">
    <property type="term" value="P:negative regulation of DNA-templated transcription"/>
    <property type="evidence" value="ECO:0007669"/>
    <property type="project" value="TreeGrafter"/>
</dbReference>